<evidence type="ECO:0000256" key="2">
    <source>
        <dbReference type="ARBA" id="ARBA00023315"/>
    </source>
</evidence>
<dbReference type="InterPro" id="IPR000182">
    <property type="entry name" value="GNAT_dom"/>
</dbReference>
<dbReference type="Pfam" id="PF13621">
    <property type="entry name" value="Cupin_8"/>
    <property type="match status" value="1"/>
</dbReference>
<dbReference type="SMART" id="SM00317">
    <property type="entry name" value="SET"/>
    <property type="match status" value="1"/>
</dbReference>
<dbReference type="InterPro" id="IPR003347">
    <property type="entry name" value="JmjC_dom"/>
</dbReference>
<evidence type="ECO:0000256" key="3">
    <source>
        <dbReference type="SAM" id="MobiDB-lite"/>
    </source>
</evidence>
<gene>
    <name evidence="6" type="ORF">IV203_004985</name>
</gene>
<dbReference type="EMBL" id="JAGRRH010000021">
    <property type="protein sequence ID" value="KAG7345918.1"/>
    <property type="molecule type" value="Genomic_DNA"/>
</dbReference>
<feature type="domain" description="JmjC" evidence="5">
    <location>
        <begin position="1049"/>
        <end position="1196"/>
    </location>
</feature>
<proteinExistence type="predicted"/>
<feature type="domain" description="SET" evidence="4">
    <location>
        <begin position="250"/>
        <end position="672"/>
    </location>
</feature>
<keyword evidence="2" id="KW-0012">Acyltransferase</keyword>
<evidence type="ECO:0000313" key="6">
    <source>
        <dbReference type="EMBL" id="KAG7345918.1"/>
    </source>
</evidence>
<dbReference type="SMART" id="SM00558">
    <property type="entry name" value="JmjC"/>
    <property type="match status" value="1"/>
</dbReference>
<organism evidence="6 7">
    <name type="scientific">Nitzschia inconspicua</name>
    <dbReference type="NCBI Taxonomy" id="303405"/>
    <lineage>
        <taxon>Eukaryota</taxon>
        <taxon>Sar</taxon>
        <taxon>Stramenopiles</taxon>
        <taxon>Ochrophyta</taxon>
        <taxon>Bacillariophyta</taxon>
        <taxon>Bacillariophyceae</taxon>
        <taxon>Bacillariophycidae</taxon>
        <taxon>Bacillariales</taxon>
        <taxon>Bacillariaceae</taxon>
        <taxon>Nitzschia</taxon>
    </lineage>
</organism>
<feature type="compositionally biased region" description="Basic and acidic residues" evidence="3">
    <location>
        <begin position="559"/>
        <end position="571"/>
    </location>
</feature>
<reference evidence="6" key="2">
    <citation type="submission" date="2021-04" db="EMBL/GenBank/DDBJ databases">
        <authorList>
            <person name="Podell S."/>
        </authorList>
    </citation>
    <scope>NUCLEOTIDE SEQUENCE</scope>
    <source>
        <strain evidence="6">Hildebrandi</strain>
    </source>
</reference>
<feature type="region of interest" description="Disordered" evidence="3">
    <location>
        <begin position="551"/>
        <end position="580"/>
    </location>
</feature>
<dbReference type="CDD" id="cd20071">
    <property type="entry name" value="SET_SMYD"/>
    <property type="match status" value="1"/>
</dbReference>
<feature type="compositionally biased region" description="Basic and acidic residues" evidence="3">
    <location>
        <begin position="744"/>
        <end position="753"/>
    </location>
</feature>
<dbReference type="GO" id="GO:0008080">
    <property type="term" value="F:N-acetyltransferase activity"/>
    <property type="evidence" value="ECO:0007669"/>
    <property type="project" value="InterPro"/>
</dbReference>
<accession>A0A9K3KN40</accession>
<feature type="compositionally biased region" description="Basic and acidic residues" evidence="3">
    <location>
        <begin position="706"/>
        <end position="718"/>
    </location>
</feature>
<keyword evidence="7" id="KW-1185">Reference proteome</keyword>
<comment type="caution">
    <text evidence="6">The sequence shown here is derived from an EMBL/GenBank/DDBJ whole genome shotgun (WGS) entry which is preliminary data.</text>
</comment>
<protein>
    <submittedName>
        <fullName evidence="6">Cupin-like domain containing protein</fullName>
    </submittedName>
</protein>
<evidence type="ECO:0000313" key="7">
    <source>
        <dbReference type="Proteomes" id="UP000693970"/>
    </source>
</evidence>
<dbReference type="AlphaFoldDB" id="A0A9K3KN40"/>
<dbReference type="InterPro" id="IPR041667">
    <property type="entry name" value="Cupin_8"/>
</dbReference>
<dbReference type="PANTHER" id="PTHR13256">
    <property type="entry name" value="N-ACETYLTRANSFERASE 9"/>
    <property type="match status" value="1"/>
</dbReference>
<dbReference type="OrthoDB" id="47172at2759"/>
<dbReference type="Pfam" id="PF13302">
    <property type="entry name" value="Acetyltransf_3"/>
    <property type="match status" value="1"/>
</dbReference>
<keyword evidence="1" id="KW-0808">Transferase</keyword>
<evidence type="ECO:0000256" key="1">
    <source>
        <dbReference type="ARBA" id="ARBA00022679"/>
    </source>
</evidence>
<dbReference type="PANTHER" id="PTHR13256:SF16">
    <property type="entry name" value="ALPHA_BETA-TUBULIN-N-ACETYLTRANSFERASE 9"/>
    <property type="match status" value="1"/>
</dbReference>
<dbReference type="Proteomes" id="UP000693970">
    <property type="component" value="Unassembled WGS sequence"/>
</dbReference>
<dbReference type="PROSITE" id="PS51184">
    <property type="entry name" value="JMJC"/>
    <property type="match status" value="1"/>
</dbReference>
<dbReference type="Pfam" id="PF00856">
    <property type="entry name" value="SET"/>
    <property type="match status" value="1"/>
</dbReference>
<sequence>MKLNYETCLVGEKVTLVPYRSEHVPKYHEWMQDPSLLEATGSEPLSYQEETEMQHSWRDDPKKCTFIVHRTPLVCEQNSTSFDVNDNLQYMVGDVNLFLSEIDNDEDEDEQDVNQNTSTTSIHPQRIQAEVDIMIAEQDYRGKGLGRAASCAMMLYGLEELGIERYFCKINEDNQSSINLFSSLGFQQSNYAACFKQVEMELRIESQDEIRQKLIRNGGAFKKVPCPLTTTSSSTNATCSSKNCTDKYTPDLLYRYERSPTRGRCLVAATNIQEGQLIFVERPLVAMQSMGNVFDGALVCTYCMSFCGSPKDAIRIAAEPTCLPEITTNVTTSSSSSNNEHELIPCRHKCGHVYCCLECQEDDWEWGGHSELCTGWIEEESGSTPIHPLLQFKLHARETNEIFLLIATWLVRILKQNVPYEDDDNNHVHPYTDFMMNPWWEVKNQEVLYNAANNPGVFAEAASLKKTLKQLCQESHSHLQQALPGRYESSPWLTPLGMAHLIGSLEQNCLGIRRKHAVHRNIMENAELRQEMHSEIIRCLERAGMIGTGDGEECSSDCSDDHDQDETKDTITDGVSDGEDEEGEYSFDNIAHFLANFPAHTKVDMEDDWDEVFRPLDGTAHFTVATKMNHSCQPNVILLYKTRGWGKDHPLVAYCVALRDIAEGEELTICYIDSNDEVEKRQADLANYGFACSCEKCQSDLSSLELKGKEPETDKRPDEDDPFGSDSEEDPDPGSAQEQQQESYKLKYEDHSQSGDSALAQMAEQIDSVMNQSRHGAIPISQLAVASTFVVRTAKTVLNDQQLIEETRELVTTKNLLKQCSDAVQSRDFASCRIVGRDLEQYLFNDLGKNGSFSSAAIRASYWCASVTSAIGYANEGAFLVAMKYLDKGLILGVSRQEISGFFTYVETFASQMAHSPCPPATNCCIPDYQQPHFEALLCATGLSRPIEFAIQEIKTDASNVQEVTTMSFHNDSPFVIRGIASQWPSISKWRDMNALTHEHGHRLVPIEIGCMTGKMTEKIVSFRQFVDSFLSESAKTSCWGLADATSQANAEKIGYLAQHPLLEQIPALNADIDPNPFGIQPTKVNIWWGTGGTRTPLHFDSYDNLLVQLVGAKYVRLYAREDTAKLYVSVNKTYGLQGNMSDIDCEMEDFVKYPLAKDCRFQEVLLLPGDCLFIPSQCWHYVRSLSTSVSINYWF</sequence>
<feature type="compositionally biased region" description="Acidic residues" evidence="3">
    <location>
        <begin position="719"/>
        <end position="732"/>
    </location>
</feature>
<reference evidence="6" key="1">
    <citation type="journal article" date="2021" name="Sci. Rep.">
        <title>Diploid genomic architecture of Nitzschia inconspicua, an elite biomass production diatom.</title>
        <authorList>
            <person name="Oliver A."/>
            <person name="Podell S."/>
            <person name="Pinowska A."/>
            <person name="Traller J.C."/>
            <person name="Smith S.R."/>
            <person name="McClure R."/>
            <person name="Beliaev A."/>
            <person name="Bohutskyi P."/>
            <person name="Hill E.A."/>
            <person name="Rabines A."/>
            <person name="Zheng H."/>
            <person name="Allen L.Z."/>
            <person name="Kuo A."/>
            <person name="Grigoriev I.V."/>
            <person name="Allen A.E."/>
            <person name="Hazlebeck D."/>
            <person name="Allen E.E."/>
        </authorList>
    </citation>
    <scope>NUCLEOTIDE SEQUENCE</scope>
    <source>
        <strain evidence="6">Hildebrandi</strain>
    </source>
</reference>
<dbReference type="PROSITE" id="PS50280">
    <property type="entry name" value="SET"/>
    <property type="match status" value="1"/>
</dbReference>
<name>A0A9K3KN40_9STRA</name>
<feature type="region of interest" description="Disordered" evidence="3">
    <location>
        <begin position="706"/>
        <end position="756"/>
    </location>
</feature>
<dbReference type="InterPro" id="IPR001214">
    <property type="entry name" value="SET_dom"/>
</dbReference>
<evidence type="ECO:0000259" key="5">
    <source>
        <dbReference type="PROSITE" id="PS51184"/>
    </source>
</evidence>
<evidence type="ECO:0000259" key="4">
    <source>
        <dbReference type="PROSITE" id="PS50280"/>
    </source>
</evidence>
<dbReference type="InterPro" id="IPR039135">
    <property type="entry name" value="NAT9-like"/>
</dbReference>